<organism evidence="2 3">
    <name type="scientific">Brachybacterium avium</name>
    <dbReference type="NCBI Taxonomy" id="2017485"/>
    <lineage>
        <taxon>Bacteria</taxon>
        <taxon>Bacillati</taxon>
        <taxon>Actinomycetota</taxon>
        <taxon>Actinomycetes</taxon>
        <taxon>Micrococcales</taxon>
        <taxon>Dermabacteraceae</taxon>
        <taxon>Brachybacterium</taxon>
    </lineage>
</organism>
<evidence type="ECO:0000313" key="2">
    <source>
        <dbReference type="EMBL" id="ASK66858.1"/>
    </source>
</evidence>
<reference evidence="3" key="1">
    <citation type="submission" date="2017-07" db="EMBL/GenBank/DDBJ databases">
        <title>Brachybacterium sp. VR2415.</title>
        <authorList>
            <person name="Tak E.J."/>
            <person name="Bae J.-W."/>
        </authorList>
    </citation>
    <scope>NUCLEOTIDE SEQUENCE [LARGE SCALE GENOMIC DNA]</scope>
    <source>
        <strain evidence="3">VR2415</strain>
    </source>
</reference>
<dbReference type="EMBL" id="CP022316">
    <property type="protein sequence ID" value="ASK66858.1"/>
    <property type="molecule type" value="Genomic_DNA"/>
</dbReference>
<dbReference type="InterPro" id="IPR021522">
    <property type="entry name" value="MctB"/>
</dbReference>
<protein>
    <recommendedName>
        <fullName evidence="4">Copper transporter</fullName>
    </recommendedName>
</protein>
<dbReference type="GO" id="GO:0016020">
    <property type="term" value="C:membrane"/>
    <property type="evidence" value="ECO:0007669"/>
    <property type="project" value="InterPro"/>
</dbReference>
<feature type="region of interest" description="Disordered" evidence="1">
    <location>
        <begin position="304"/>
        <end position="353"/>
    </location>
</feature>
<dbReference type="GO" id="GO:0055070">
    <property type="term" value="P:copper ion homeostasis"/>
    <property type="evidence" value="ECO:0007669"/>
    <property type="project" value="InterPro"/>
</dbReference>
<dbReference type="OrthoDB" id="4350157at2"/>
<dbReference type="Proteomes" id="UP000198398">
    <property type="component" value="Chromosome"/>
</dbReference>
<evidence type="ECO:0000256" key="1">
    <source>
        <dbReference type="SAM" id="MobiDB-lite"/>
    </source>
</evidence>
<accession>A0A220UF79</accession>
<gene>
    <name evidence="2" type="ORF">CFK39_14740</name>
</gene>
<dbReference type="Pfam" id="PF11382">
    <property type="entry name" value="MctB"/>
    <property type="match status" value="1"/>
</dbReference>
<proteinExistence type="predicted"/>
<evidence type="ECO:0000313" key="3">
    <source>
        <dbReference type="Proteomes" id="UP000198398"/>
    </source>
</evidence>
<dbReference type="RefSeq" id="WP_089066094.1">
    <property type="nucleotide sequence ID" value="NZ_CP022316.1"/>
</dbReference>
<dbReference type="AlphaFoldDB" id="A0A220UF79"/>
<keyword evidence="3" id="KW-1185">Reference proteome</keyword>
<dbReference type="KEGG" id="brv:CFK39_14740"/>
<sequence>MIDFRYHLVSLISVFLALAVGIVLGAGPLRENLGDQLAGQVEQLRTEQEQLRSDAEELSTKNDQLATFVSELGPELVAGNLAGKQVAVITDDGSTRPGIERMMTLLGDAGVESPTRIGLQPALWSPDADGERAAAVGEIRSIAPAALTADPDGELTDAAQLSGLIPNLLRGGEELPPELRSQLWQVLIDHQLIVIDGHAPTRVDAVIYTGAAPEELSVETEDEAVATERAQALLASQTHLLTELAGTGLPAVVSAATPGNDASTGILRTVRGDRAFDALSTTDRLQEPDGPLLSVLALIEQTRGGSGAYGTTGDAEERLPVLPETRGIEGALQDQGTGDAGADPQPSDGGGEG</sequence>
<name>A0A220UF79_9MICO</name>
<evidence type="ECO:0008006" key="4">
    <source>
        <dbReference type="Google" id="ProtNLM"/>
    </source>
</evidence>